<dbReference type="EMBL" id="QKKF02016774">
    <property type="protein sequence ID" value="RZF41297.1"/>
    <property type="molecule type" value="Genomic_DNA"/>
</dbReference>
<dbReference type="Pfam" id="PF15454">
    <property type="entry name" value="LAMTOR"/>
    <property type="match status" value="1"/>
</dbReference>
<keyword evidence="7" id="KW-0472">Membrane</keyword>
<keyword evidence="13" id="KW-1185">Reference proteome</keyword>
<keyword evidence="6" id="KW-0967">Endosome</keyword>
<name>A0A482X6A4_LAOST</name>
<keyword evidence="10" id="KW-0449">Lipoprotein</keyword>
<dbReference type="GO" id="GO:0031902">
    <property type="term" value="C:late endosome membrane"/>
    <property type="evidence" value="ECO:0007669"/>
    <property type="project" value="UniProtKB-SubCell"/>
</dbReference>
<evidence type="ECO:0000256" key="8">
    <source>
        <dbReference type="ARBA" id="ARBA00023139"/>
    </source>
</evidence>
<reference evidence="12 13" key="1">
    <citation type="journal article" date="2017" name="Gigascience">
        <title>Genome sequence of the small brown planthopper, Laodelphax striatellus.</title>
        <authorList>
            <person name="Zhu J."/>
            <person name="Jiang F."/>
            <person name="Wang X."/>
            <person name="Yang P."/>
            <person name="Bao Y."/>
            <person name="Zhao W."/>
            <person name="Wang W."/>
            <person name="Lu H."/>
            <person name="Wang Q."/>
            <person name="Cui N."/>
            <person name="Li J."/>
            <person name="Chen X."/>
            <person name="Luo L."/>
            <person name="Yu J."/>
            <person name="Kang L."/>
            <person name="Cui F."/>
        </authorList>
    </citation>
    <scope>NUCLEOTIDE SEQUENCE [LARGE SCALE GENOMIC DNA]</scope>
    <source>
        <strain evidence="12">Lst14</strain>
    </source>
</reference>
<dbReference type="GO" id="GO:0005765">
    <property type="term" value="C:lysosomal membrane"/>
    <property type="evidence" value="ECO:0007669"/>
    <property type="project" value="UniProtKB-SubCell"/>
</dbReference>
<dbReference type="PANTHER" id="PTHR13401">
    <property type="entry name" value="RAGULATOR COMPLEX PROTEIN LAMTOR1"/>
    <property type="match status" value="1"/>
</dbReference>
<dbReference type="GO" id="GO:0045121">
    <property type="term" value="C:membrane raft"/>
    <property type="evidence" value="ECO:0007669"/>
    <property type="project" value="InterPro"/>
</dbReference>
<dbReference type="InParanoid" id="A0A482X6A4"/>
<evidence type="ECO:0000256" key="10">
    <source>
        <dbReference type="ARBA" id="ARBA00023288"/>
    </source>
</evidence>
<evidence type="ECO:0000256" key="6">
    <source>
        <dbReference type="ARBA" id="ARBA00022753"/>
    </source>
</evidence>
<evidence type="ECO:0000256" key="1">
    <source>
        <dbReference type="ARBA" id="ARBA00004122"/>
    </source>
</evidence>
<proteinExistence type="inferred from homology"/>
<dbReference type="SMR" id="A0A482X6A4"/>
<gene>
    <name evidence="12" type="ORF">LSTR_LSTR000011</name>
</gene>
<dbReference type="GO" id="GO:0071230">
    <property type="term" value="P:cellular response to amino acid stimulus"/>
    <property type="evidence" value="ECO:0007669"/>
    <property type="project" value="InterPro"/>
</dbReference>
<evidence type="ECO:0000256" key="11">
    <source>
        <dbReference type="ARBA" id="ARBA00032695"/>
    </source>
</evidence>
<evidence type="ECO:0000313" key="12">
    <source>
        <dbReference type="EMBL" id="RZF41297.1"/>
    </source>
</evidence>
<dbReference type="Proteomes" id="UP000291343">
    <property type="component" value="Unassembled WGS sequence"/>
</dbReference>
<dbReference type="GO" id="GO:0005085">
    <property type="term" value="F:guanyl-nucleotide exchange factor activity"/>
    <property type="evidence" value="ECO:0007669"/>
    <property type="project" value="TreeGrafter"/>
</dbReference>
<evidence type="ECO:0000256" key="7">
    <source>
        <dbReference type="ARBA" id="ARBA00023136"/>
    </source>
</evidence>
<keyword evidence="5" id="KW-0519">Myristate</keyword>
<dbReference type="GO" id="GO:0071986">
    <property type="term" value="C:Ragulator complex"/>
    <property type="evidence" value="ECO:0007669"/>
    <property type="project" value="InterPro"/>
</dbReference>
<dbReference type="STRING" id="195883.A0A482X6A4"/>
<dbReference type="PANTHER" id="PTHR13401:SF2">
    <property type="entry name" value="RAGULATOR COMPLEX PROTEIN LAMTOR1"/>
    <property type="match status" value="1"/>
</dbReference>
<dbReference type="FunCoup" id="A0A482X6A4">
    <property type="interactions" value="1120"/>
</dbReference>
<dbReference type="GO" id="GO:0060090">
    <property type="term" value="F:molecular adaptor activity"/>
    <property type="evidence" value="ECO:0007669"/>
    <property type="project" value="TreeGrafter"/>
</dbReference>
<dbReference type="GO" id="GO:0043410">
    <property type="term" value="P:positive regulation of MAPK cascade"/>
    <property type="evidence" value="ECO:0007669"/>
    <property type="project" value="InterPro"/>
</dbReference>
<dbReference type="SMART" id="SM01262">
    <property type="entry name" value="LAMTOR"/>
    <property type="match status" value="1"/>
</dbReference>
<evidence type="ECO:0000256" key="9">
    <source>
        <dbReference type="ARBA" id="ARBA00023228"/>
    </source>
</evidence>
<comment type="subcellular location">
    <subcellularLocation>
        <location evidence="2">Late endosome membrane</location>
        <topology evidence="2">Lipid-anchor</topology>
        <orientation evidence="2">Cytoplasmic side</orientation>
    </subcellularLocation>
    <subcellularLocation>
        <location evidence="1">Lysosome membrane</location>
        <topology evidence="1">Lipid-anchor</topology>
        <orientation evidence="1">Cytoplasmic side</orientation>
    </subcellularLocation>
</comment>
<evidence type="ECO:0000256" key="3">
    <source>
        <dbReference type="ARBA" id="ARBA00010861"/>
    </source>
</evidence>
<dbReference type="GO" id="GO:0001919">
    <property type="term" value="P:regulation of receptor recycling"/>
    <property type="evidence" value="ECO:0007669"/>
    <property type="project" value="InterPro"/>
</dbReference>
<evidence type="ECO:0000313" key="13">
    <source>
        <dbReference type="Proteomes" id="UP000291343"/>
    </source>
</evidence>
<dbReference type="OrthoDB" id="5562028at2759"/>
<comment type="similarity">
    <text evidence="3">Belongs to the LAMTOR1 family.</text>
</comment>
<dbReference type="GO" id="GO:0016197">
    <property type="term" value="P:endosomal transport"/>
    <property type="evidence" value="ECO:0007669"/>
    <property type="project" value="InterPro"/>
</dbReference>
<accession>A0A482X6A4</accession>
<dbReference type="GO" id="GO:0007040">
    <property type="term" value="P:lysosome organization"/>
    <property type="evidence" value="ECO:0007669"/>
    <property type="project" value="InterPro"/>
</dbReference>
<evidence type="ECO:0000256" key="2">
    <source>
        <dbReference type="ARBA" id="ARBA00004577"/>
    </source>
</evidence>
<keyword evidence="9" id="KW-0458">Lysosome</keyword>
<dbReference type="InterPro" id="IPR028209">
    <property type="entry name" value="LAMTOR1/MEH1"/>
</dbReference>
<organism evidence="12 13">
    <name type="scientific">Laodelphax striatellus</name>
    <name type="common">Small brown planthopper</name>
    <name type="synonym">Delphax striatella</name>
    <dbReference type="NCBI Taxonomy" id="195883"/>
    <lineage>
        <taxon>Eukaryota</taxon>
        <taxon>Metazoa</taxon>
        <taxon>Ecdysozoa</taxon>
        <taxon>Arthropoda</taxon>
        <taxon>Hexapoda</taxon>
        <taxon>Insecta</taxon>
        <taxon>Pterygota</taxon>
        <taxon>Neoptera</taxon>
        <taxon>Paraneoptera</taxon>
        <taxon>Hemiptera</taxon>
        <taxon>Auchenorrhyncha</taxon>
        <taxon>Fulgoroidea</taxon>
        <taxon>Delphacidae</taxon>
        <taxon>Criomorphinae</taxon>
        <taxon>Laodelphax</taxon>
    </lineage>
</organism>
<keyword evidence="8" id="KW-0564">Palmitate</keyword>
<evidence type="ECO:0000256" key="5">
    <source>
        <dbReference type="ARBA" id="ARBA00022707"/>
    </source>
</evidence>
<dbReference type="GO" id="GO:0032008">
    <property type="term" value="P:positive regulation of TOR signaling"/>
    <property type="evidence" value="ECO:0007669"/>
    <property type="project" value="InterPro"/>
</dbReference>
<evidence type="ECO:0000256" key="4">
    <source>
        <dbReference type="ARBA" id="ARBA00016099"/>
    </source>
</evidence>
<comment type="caution">
    <text evidence="12">The sequence shown here is derived from an EMBL/GenBank/DDBJ whole genome shotgun (WGS) entry which is preliminary data.</text>
</comment>
<sequence length="174" mass="19317">MGCCFSSCREDDSSENADPNERTHLLADPVSNINTLHIQRVHSDDFLSQYPNSLPEKTDQISALNRILQETANNVIDVAALGAHNLEQHEYVERMKHYTQKLQTVAAVSHKWVQPRANPCLLVDIPAPDSLLAAAPISPSDYVLIKSTAKKATLALDDLKVEHKEDLVVPFNIP</sequence>
<protein>
    <recommendedName>
        <fullName evidence="4">Ragulator complex protein LAMTOR1</fullName>
    </recommendedName>
    <alternativeName>
        <fullName evidence="11">Late endosomal/lysosomal adaptor and MAPK and MTOR activator 1</fullName>
    </alternativeName>
</protein>
<dbReference type="AlphaFoldDB" id="A0A482X6A4"/>
<dbReference type="GO" id="GO:0042632">
    <property type="term" value="P:cholesterol homeostasis"/>
    <property type="evidence" value="ECO:0007669"/>
    <property type="project" value="InterPro"/>
</dbReference>